<name>A0A9Q4KWB2_9EURY</name>
<dbReference type="InterPro" id="IPR013702">
    <property type="entry name" value="FIST_domain_N"/>
</dbReference>
<accession>A0A9Q4KWB2</accession>
<dbReference type="Pfam" id="PF10442">
    <property type="entry name" value="FIST_C"/>
    <property type="match status" value="1"/>
</dbReference>
<gene>
    <name evidence="3" type="ORF">L0665_09965</name>
</gene>
<evidence type="ECO:0000259" key="2">
    <source>
        <dbReference type="SMART" id="SM01204"/>
    </source>
</evidence>
<keyword evidence="4" id="KW-1185">Reference proteome</keyword>
<proteinExistence type="predicted"/>
<protein>
    <submittedName>
        <fullName evidence="3">FIST C-terminal domain-containing protein</fullName>
    </submittedName>
</protein>
<dbReference type="InterPro" id="IPR019494">
    <property type="entry name" value="FIST_C"/>
</dbReference>
<organism evidence="3 4">
    <name type="scientific">Methanogenium marinum</name>
    <dbReference type="NCBI Taxonomy" id="348610"/>
    <lineage>
        <taxon>Archaea</taxon>
        <taxon>Methanobacteriati</taxon>
        <taxon>Methanobacteriota</taxon>
        <taxon>Stenosarchaea group</taxon>
        <taxon>Methanomicrobia</taxon>
        <taxon>Methanomicrobiales</taxon>
        <taxon>Methanomicrobiaceae</taxon>
        <taxon>Methanogenium</taxon>
    </lineage>
</organism>
<sequence>MYINSSATDDVLASAKSLSKGSDDIYTLFFADTDVPDIGELQRELTRGGIRFIGGIAPGLIVGTTVRDCGALIHRYTCAAGPFVVPDPVFGHISSGFVQDMEIPCAGHSTTVMMYLPGHCSATRFLRQIYGMFGNGVTYIGSGMGYEDEILRPCVFSNEIFSDSAAVFVILSSECTVAARHGFIPISDSMVSTLTEQNHVLEINWKNPWNEYFSAIEEDCRREYSGIRPEECIVKYPLVLQTEFPESVCRGVLQVTPEGSLVCAGDIPENAVFRVAKYSYASLVEAAASAAEVATAGLQEKSEFLFLIDCISRKWNCGDKYPCELKAVEQVLSGKLESVQLEGILSFGEISSMGTGMIEYLNYTCVAGRFYE</sequence>
<comment type="caution">
    <text evidence="3">The sequence shown here is derived from an EMBL/GenBank/DDBJ whole genome shotgun (WGS) entry which is preliminary data.</text>
</comment>
<evidence type="ECO:0000259" key="1">
    <source>
        <dbReference type="SMART" id="SM00897"/>
    </source>
</evidence>
<dbReference type="AlphaFoldDB" id="A0A9Q4KWB2"/>
<dbReference type="Pfam" id="PF08495">
    <property type="entry name" value="FIST"/>
    <property type="match status" value="1"/>
</dbReference>
<dbReference type="SMART" id="SM01204">
    <property type="entry name" value="FIST_C"/>
    <property type="match status" value="1"/>
</dbReference>
<evidence type="ECO:0000313" key="3">
    <source>
        <dbReference type="EMBL" id="MDE4908931.1"/>
    </source>
</evidence>
<dbReference type="RefSeq" id="WP_274925542.1">
    <property type="nucleotide sequence ID" value="NZ_JAKELO010000002.1"/>
</dbReference>
<evidence type="ECO:0000313" key="4">
    <source>
        <dbReference type="Proteomes" id="UP001143747"/>
    </source>
</evidence>
<dbReference type="EMBL" id="JAKELO010000002">
    <property type="protein sequence ID" value="MDE4908931.1"/>
    <property type="molecule type" value="Genomic_DNA"/>
</dbReference>
<feature type="domain" description="FIST" evidence="1">
    <location>
        <begin position="22"/>
        <end position="207"/>
    </location>
</feature>
<reference evidence="3" key="1">
    <citation type="submission" date="2022-01" db="EMBL/GenBank/DDBJ databases">
        <title>Draft genome of Methanogenium marinum DSM 15558.</title>
        <authorList>
            <person name="Chen S.-C."/>
            <person name="You Y.-T."/>
        </authorList>
    </citation>
    <scope>NUCLEOTIDE SEQUENCE</scope>
    <source>
        <strain evidence="3">DSM 15558</strain>
    </source>
</reference>
<dbReference type="Proteomes" id="UP001143747">
    <property type="component" value="Unassembled WGS sequence"/>
</dbReference>
<feature type="domain" description="FIST C-domain" evidence="2">
    <location>
        <begin position="208"/>
        <end position="353"/>
    </location>
</feature>
<dbReference type="SMART" id="SM00897">
    <property type="entry name" value="FIST"/>
    <property type="match status" value="1"/>
</dbReference>